<evidence type="ECO:0000259" key="2">
    <source>
        <dbReference type="PROSITE" id="PS50011"/>
    </source>
</evidence>
<dbReference type="InterPro" id="IPR000719">
    <property type="entry name" value="Prot_kinase_dom"/>
</dbReference>
<dbReference type="SUPFAM" id="SSF56112">
    <property type="entry name" value="Protein kinase-like (PK-like)"/>
    <property type="match status" value="1"/>
</dbReference>
<reference evidence="3 4" key="1">
    <citation type="journal article" date="2017" name="Elife">
        <title>Extensive horizontal gene transfer in cheese-associated bacteria.</title>
        <authorList>
            <person name="Bonham K.S."/>
            <person name="Wolfe B.E."/>
            <person name="Dutton R.J."/>
        </authorList>
    </citation>
    <scope>NUCLEOTIDE SEQUENCE [LARGE SCALE GENOMIC DNA]</scope>
    <source>
        <strain evidence="3 4">947_7</strain>
    </source>
</reference>
<dbReference type="NCBIfam" id="NF038151">
    <property type="entry name" value="lanthi_synth_III"/>
    <property type="match status" value="1"/>
</dbReference>
<dbReference type="Pfam" id="PF00069">
    <property type="entry name" value="Pkinase"/>
    <property type="match status" value="1"/>
</dbReference>
<dbReference type="SMART" id="SM01260">
    <property type="entry name" value="LANC_like"/>
    <property type="match status" value="1"/>
</dbReference>
<feature type="compositionally biased region" description="Polar residues" evidence="1">
    <location>
        <begin position="1"/>
        <end position="26"/>
    </location>
</feature>
<sequence length="876" mass="95762">MLDQSPSPQANTAPNNSSSDGDTTFHPSHEASEALERLFDSSRFGFMSNDHKYQVSIPIGWTRYTEAPWSHISPGTYTLPEQGWKIHISATENTAPQSLSIVSDYAFSSTIPFKHLTNVGEFRKANSKYFDRGSAGKFITLYPATEEQLRRALEFLEEGLNGFPGPYILSDVKYGEAPVYLRYGAFRELSKTAHSGAAVLCIRDAAGNLVEDDRSPAFTLPDFVTAPEFLKKTVDERLNPTDDGAARLLDGYTVERALHFSNGGGVYLLQDSEGKQTVLKEGRALAGIDHRRIDAYTRVISEHATLKALSTTSCTPAPRDIKIIGNHAFLFEEYIQGQNLHSWISRNFPFSYSYTTNDYETRALSILTELVSKIDSIHAKRIAIMDLQPFNVIIEPDDHVRIIDLESSCGIHDDSPDSYIGTPGYIPNRSQSPLHRDYYALLQLALYLFCPVTSVASISHSVTTTLQELIEHHFTSDIRQQLIRLRRRLEEFEDSSDTVVNIDISEMSLSSLDRTISKIANGITRVRASPTITGLYGAGRAVTSAGDAASIATGLSGVLIGLDGQNKHLSDDLDLLEQHLEQSASSDPSLMTGALGGVLTLAKCGRPRSALALYPHLDHKQIRTDNLSLRTGKSGLAIGQLELLRHCSDTEVQQDLEESITQLVAATRSANMSLHSPGSSTQVPLGLFDGWSGVALALAKAGQHYRDRELYQAARVAIDFDYENMTVAPDNSLQADDGIRMLPYLDGGSAGLGVALSSIPRSSRRPGDTEVLKMIARACVGRAAVGAGLLQGRSGLLFALTRLDIHSLDGLKIDDVLDRELRLLSPMFFRTPDEDNAVYVAGSGNQHLSVNFEDGASGVLFALKNMSAGLRTTSFA</sequence>
<feature type="domain" description="Protein kinase" evidence="2">
    <location>
        <begin position="252"/>
        <end position="509"/>
    </location>
</feature>
<accession>A0A2A3Z8Z1</accession>
<dbReference type="SUPFAM" id="SSF158745">
    <property type="entry name" value="LanC-like"/>
    <property type="match status" value="1"/>
</dbReference>
<gene>
    <name evidence="3" type="ORF">CIK64_02060</name>
</gene>
<dbReference type="AlphaFoldDB" id="A0A2A3Z8Z1"/>
<dbReference type="Pfam" id="PF25816">
    <property type="entry name" value="RamC_N"/>
    <property type="match status" value="1"/>
</dbReference>
<dbReference type="RefSeq" id="WP_096161604.1">
    <property type="nucleotide sequence ID" value="NZ_NRGP01000003.1"/>
</dbReference>
<evidence type="ECO:0000313" key="3">
    <source>
        <dbReference type="EMBL" id="PCC48038.1"/>
    </source>
</evidence>
<feature type="region of interest" description="Disordered" evidence="1">
    <location>
        <begin position="1"/>
        <end position="27"/>
    </location>
</feature>
<dbReference type="InterPro" id="IPR057929">
    <property type="entry name" value="RamC_N"/>
</dbReference>
<evidence type="ECO:0000256" key="1">
    <source>
        <dbReference type="SAM" id="MobiDB-lite"/>
    </source>
</evidence>
<proteinExistence type="predicted"/>
<dbReference type="Proteomes" id="UP000217564">
    <property type="component" value="Unassembled WGS sequence"/>
</dbReference>
<dbReference type="Gene3D" id="3.30.2430.10">
    <property type="entry name" value="phosphothreonine lyase"/>
    <property type="match status" value="1"/>
</dbReference>
<dbReference type="Gene3D" id="1.10.510.10">
    <property type="entry name" value="Transferase(Phosphotransferase) domain 1"/>
    <property type="match status" value="1"/>
</dbReference>
<dbReference type="InterPro" id="IPR038498">
    <property type="entry name" value="OspF/SpvC_sf"/>
</dbReference>
<dbReference type="GO" id="GO:0031179">
    <property type="term" value="P:peptide modification"/>
    <property type="evidence" value="ECO:0007669"/>
    <property type="project" value="InterPro"/>
</dbReference>
<dbReference type="EMBL" id="NRGP01000003">
    <property type="protein sequence ID" value="PCC48038.1"/>
    <property type="molecule type" value="Genomic_DNA"/>
</dbReference>
<dbReference type="PROSITE" id="PS50011">
    <property type="entry name" value="PROTEIN_KINASE_DOM"/>
    <property type="match status" value="1"/>
</dbReference>
<dbReference type="InterPro" id="IPR053524">
    <property type="entry name" value="Aerial_hyphae_peptide-synth"/>
</dbReference>
<organism evidence="3 4">
    <name type="scientific">Brevibacterium aurantiacum</name>
    <dbReference type="NCBI Taxonomy" id="273384"/>
    <lineage>
        <taxon>Bacteria</taxon>
        <taxon>Bacillati</taxon>
        <taxon>Actinomycetota</taxon>
        <taxon>Actinomycetes</taxon>
        <taxon>Micrococcales</taxon>
        <taxon>Brevibacteriaceae</taxon>
        <taxon>Brevibacterium</taxon>
    </lineage>
</organism>
<dbReference type="SMART" id="SM00220">
    <property type="entry name" value="S_TKc"/>
    <property type="match status" value="1"/>
</dbReference>
<name>A0A2A3Z8Z1_BREAU</name>
<dbReference type="GO" id="GO:0004672">
    <property type="term" value="F:protein kinase activity"/>
    <property type="evidence" value="ECO:0007669"/>
    <property type="project" value="InterPro"/>
</dbReference>
<evidence type="ECO:0000313" key="4">
    <source>
        <dbReference type="Proteomes" id="UP000217564"/>
    </source>
</evidence>
<dbReference type="InterPro" id="IPR011009">
    <property type="entry name" value="Kinase-like_dom_sf"/>
</dbReference>
<dbReference type="CDD" id="cd04791">
    <property type="entry name" value="LanC_SerThrkinase"/>
    <property type="match status" value="1"/>
</dbReference>
<dbReference type="Gene3D" id="1.50.10.20">
    <property type="match status" value="1"/>
</dbReference>
<dbReference type="GO" id="GO:0005524">
    <property type="term" value="F:ATP binding"/>
    <property type="evidence" value="ECO:0007669"/>
    <property type="project" value="InterPro"/>
</dbReference>
<comment type="caution">
    <text evidence="3">The sequence shown here is derived from an EMBL/GenBank/DDBJ whole genome shotgun (WGS) entry which is preliminary data.</text>
</comment>
<dbReference type="InterPro" id="IPR007822">
    <property type="entry name" value="LANC-like"/>
</dbReference>
<protein>
    <recommendedName>
        <fullName evidence="2">Protein kinase domain-containing protein</fullName>
    </recommendedName>
</protein>
<dbReference type="InterPro" id="IPR058053">
    <property type="entry name" value="RamC_C"/>
</dbReference>